<dbReference type="STRING" id="1447875.A0A2B7WN25"/>
<evidence type="ECO:0000259" key="7">
    <source>
        <dbReference type="PROSITE" id="PS50160"/>
    </source>
</evidence>
<dbReference type="OrthoDB" id="2160351at2759"/>
<evidence type="ECO:0000256" key="3">
    <source>
        <dbReference type="ARBA" id="ARBA00022741"/>
    </source>
</evidence>
<dbReference type="GO" id="GO:0006297">
    <property type="term" value="P:nucleotide-excision repair, DNA gap filling"/>
    <property type="evidence" value="ECO:0007669"/>
    <property type="project" value="TreeGrafter"/>
</dbReference>
<dbReference type="PANTHER" id="PTHR45997">
    <property type="entry name" value="DNA LIGASE 4"/>
    <property type="match status" value="1"/>
</dbReference>
<dbReference type="GO" id="GO:0005524">
    <property type="term" value="F:ATP binding"/>
    <property type="evidence" value="ECO:0007669"/>
    <property type="project" value="UniProtKB-KW"/>
</dbReference>
<keyword evidence="9" id="KW-1185">Reference proteome</keyword>
<dbReference type="InterPro" id="IPR036599">
    <property type="entry name" value="DNA_ligase_N_sf"/>
</dbReference>
<keyword evidence="2" id="KW-0436">Ligase</keyword>
<dbReference type="SUPFAM" id="SSF56091">
    <property type="entry name" value="DNA ligase/mRNA capping enzyme, catalytic domain"/>
    <property type="match status" value="1"/>
</dbReference>
<dbReference type="GO" id="GO:0003677">
    <property type="term" value="F:DNA binding"/>
    <property type="evidence" value="ECO:0007669"/>
    <property type="project" value="InterPro"/>
</dbReference>
<reference evidence="8 9" key="1">
    <citation type="submission" date="2017-10" db="EMBL/GenBank/DDBJ databases">
        <title>Comparative genomics in systemic dimorphic fungi from Ajellomycetaceae.</title>
        <authorList>
            <person name="Munoz J.F."/>
            <person name="Mcewen J.G."/>
            <person name="Clay O.K."/>
            <person name="Cuomo C.A."/>
        </authorList>
    </citation>
    <scope>NUCLEOTIDE SEQUENCE [LARGE SCALE GENOMIC DNA]</scope>
    <source>
        <strain evidence="8 9">UAMH5409</strain>
    </source>
</reference>
<evidence type="ECO:0000256" key="4">
    <source>
        <dbReference type="ARBA" id="ARBA00022840"/>
    </source>
</evidence>
<evidence type="ECO:0000256" key="6">
    <source>
        <dbReference type="SAM" id="MobiDB-lite"/>
    </source>
</evidence>
<dbReference type="InterPro" id="IPR012340">
    <property type="entry name" value="NA-bd_OB-fold"/>
</dbReference>
<dbReference type="GO" id="GO:0032807">
    <property type="term" value="C:DNA ligase IV complex"/>
    <property type="evidence" value="ECO:0007669"/>
    <property type="project" value="TreeGrafter"/>
</dbReference>
<evidence type="ECO:0000313" key="8">
    <source>
        <dbReference type="EMBL" id="PGH00774.1"/>
    </source>
</evidence>
<organism evidence="8 9">
    <name type="scientific">Helicocarpus griseus UAMH5409</name>
    <dbReference type="NCBI Taxonomy" id="1447875"/>
    <lineage>
        <taxon>Eukaryota</taxon>
        <taxon>Fungi</taxon>
        <taxon>Dikarya</taxon>
        <taxon>Ascomycota</taxon>
        <taxon>Pezizomycotina</taxon>
        <taxon>Eurotiomycetes</taxon>
        <taxon>Eurotiomycetidae</taxon>
        <taxon>Onygenales</taxon>
        <taxon>Ajellomycetaceae</taxon>
        <taxon>Helicocarpus</taxon>
    </lineage>
</organism>
<dbReference type="Gene3D" id="1.10.3260.10">
    <property type="entry name" value="DNA ligase, ATP-dependent, N-terminal domain"/>
    <property type="match status" value="1"/>
</dbReference>
<dbReference type="InterPro" id="IPR012308">
    <property type="entry name" value="DNA_ligase_ATP-dep_N"/>
</dbReference>
<sequence length="1089" mass="121763">MGFKFSYVCDLFSNLEANLTLKAATASKRLNPDVATITDWFNRHSKHIHGGPTDRLALLSCLFPERRPERVFGLKEPSLIKVIGRCLLLGTCRRAELESYKKCGNGDLGDCVERVMKQAENDRAEDCAVTVEEIDAILNQIASKCRFSGPDVRQRRTAVSVDEALGPIFRRLTSREAKWFTRLILKELSPITLPSSLVLRNFHFLLPDLLWLQDSLKVAIDILDRDSIKRLPSRPDPQYAKLLASLVSPHIPLTVGVKVGRPMFHKARGVKHCCRIAGKRTMSVERKYDGEYCQIHIDLDRRPNCIQIFSKSGKDSTSDRRGIHSVLRDCLKIGKRECKISKRCILEGELLVWSDVECKLLPFHKLRKHVVRSGSYIGTENDSPPHSFEHLYVMFFDILLIDDDACLSKSYRERRALLQEVVHPVTGRAGFAEQEYINFSLSNGQDILKESFALAISQRWEGLVLKGAEEPYFTLDRKGNNPSSGHWIKLKKDYIAGLGDTADFAIIGARYDAREAAKLNHIAGLKWTSFFVGCRERIIESSHDARAVYRLTDVLDRNSMHIRVMQTLNQFGQFSSCDMDSEAAPFRINRDQMQMPQVQVLLQNPFVVEMLGSGFERPSGVNYYTLRFPRILKIHTDRDVEDATTLEDLQKLAEEANSVPTDELSQEAALWLDRLDAADGKPGYIIDVSQHSTTSVDSILSRLEVENGPCSALTPLPTSVQRNPTYNLPCLPAKAASRPSSPVRKRKEIESCQGGLNIPNQKRSRRLRSQSPCVAIHSDNAQTTANNDSPLQDNPYDRHLANLTNLSQPNSSQTNNIATVDHTGVVPIPSTDNEIECSATVKRHKETRDSIPGQHSSQCTVSARKKTSIPMSINFDSEPNHHSSHPTESTLSLAKIPILLGTGVSIENVKCIAPTTNRLLTSSISDFLHNLLELPFPNKHPHKPPGHRGIVLVDPTTQNATQTASDIATIGNALVAKQRAAKGLISRRGIVVFLNHESLVQHGLISSNEAEQLEQSRARWREVGKRVFAGCLKWGYGASSRARKGKRREPDCGSGHGISEGFGLDSSSSQGEEVDVRLSWNWREILSLF</sequence>
<dbReference type="PROSITE" id="PS50160">
    <property type="entry name" value="DNA_LIGASE_A3"/>
    <property type="match status" value="1"/>
</dbReference>
<dbReference type="Pfam" id="PF01068">
    <property type="entry name" value="DNA_ligase_A_M"/>
    <property type="match status" value="1"/>
</dbReference>
<accession>A0A2B7WN25</accession>
<gene>
    <name evidence="8" type="ORF">AJ79_08112</name>
</gene>
<evidence type="ECO:0000256" key="5">
    <source>
        <dbReference type="ARBA" id="ARBA00023242"/>
    </source>
</evidence>
<dbReference type="PANTHER" id="PTHR45997:SF2">
    <property type="entry name" value="ATP DEPENDENT DNA LIGASE DOMAIN PROTEIN (AFU_ORTHOLOGUE AFUA_5G02430)"/>
    <property type="match status" value="1"/>
</dbReference>
<dbReference type="Proteomes" id="UP000223968">
    <property type="component" value="Unassembled WGS sequence"/>
</dbReference>
<proteinExistence type="inferred from homology"/>
<dbReference type="InterPro" id="IPR012310">
    <property type="entry name" value="DNA_ligase_ATP-dep_cent"/>
</dbReference>
<feature type="domain" description="ATP-dependent DNA ligase family profile" evidence="7">
    <location>
        <begin position="393"/>
        <end position="536"/>
    </location>
</feature>
<evidence type="ECO:0000313" key="9">
    <source>
        <dbReference type="Proteomes" id="UP000223968"/>
    </source>
</evidence>
<dbReference type="Pfam" id="PF04675">
    <property type="entry name" value="DNA_ligase_A_N"/>
    <property type="match status" value="1"/>
</dbReference>
<protein>
    <recommendedName>
        <fullName evidence="7">ATP-dependent DNA ligase family profile domain-containing protein</fullName>
    </recommendedName>
</protein>
<keyword evidence="4" id="KW-0067">ATP-binding</keyword>
<keyword evidence="3" id="KW-0547">Nucleotide-binding</keyword>
<dbReference type="GO" id="GO:0006310">
    <property type="term" value="P:DNA recombination"/>
    <property type="evidence" value="ECO:0007669"/>
    <property type="project" value="InterPro"/>
</dbReference>
<dbReference type="Gene3D" id="2.40.50.140">
    <property type="entry name" value="Nucleic acid-binding proteins"/>
    <property type="match status" value="1"/>
</dbReference>
<dbReference type="SUPFAM" id="SSF50249">
    <property type="entry name" value="Nucleic acid-binding proteins"/>
    <property type="match status" value="1"/>
</dbReference>
<dbReference type="CDD" id="cd08039">
    <property type="entry name" value="Adenylation_DNA_ligase_Fungal"/>
    <property type="match status" value="1"/>
</dbReference>
<dbReference type="AlphaFoldDB" id="A0A2B7WN25"/>
<name>A0A2B7WN25_9EURO</name>
<comment type="similarity">
    <text evidence="1">Belongs to the ATP-dependent DNA ligase family.</text>
</comment>
<dbReference type="Gene3D" id="3.30.470.30">
    <property type="entry name" value="DNA ligase/mRNA capping enzyme"/>
    <property type="match status" value="1"/>
</dbReference>
<evidence type="ECO:0000256" key="1">
    <source>
        <dbReference type="ARBA" id="ARBA00007572"/>
    </source>
</evidence>
<comment type="caution">
    <text evidence="8">The sequence shown here is derived from an EMBL/GenBank/DDBJ whole genome shotgun (WGS) entry which is preliminary data.</text>
</comment>
<feature type="region of interest" description="Disordered" evidence="6">
    <location>
        <begin position="732"/>
        <end position="769"/>
    </location>
</feature>
<feature type="region of interest" description="Disordered" evidence="6">
    <location>
        <begin position="1043"/>
        <end position="1069"/>
    </location>
</feature>
<dbReference type="InterPro" id="IPR029710">
    <property type="entry name" value="LIG4"/>
</dbReference>
<dbReference type="GO" id="GO:0003910">
    <property type="term" value="F:DNA ligase (ATP) activity"/>
    <property type="evidence" value="ECO:0007669"/>
    <property type="project" value="InterPro"/>
</dbReference>
<keyword evidence="5" id="KW-0539">Nucleus</keyword>
<evidence type="ECO:0000256" key="2">
    <source>
        <dbReference type="ARBA" id="ARBA00022598"/>
    </source>
</evidence>
<dbReference type="GO" id="GO:0006303">
    <property type="term" value="P:double-strand break repair via nonhomologous end joining"/>
    <property type="evidence" value="ECO:0007669"/>
    <property type="project" value="TreeGrafter"/>
</dbReference>
<dbReference type="EMBL" id="PDNB01000181">
    <property type="protein sequence ID" value="PGH00774.1"/>
    <property type="molecule type" value="Genomic_DNA"/>
</dbReference>